<dbReference type="InterPro" id="IPR029058">
    <property type="entry name" value="AB_hydrolase_fold"/>
</dbReference>
<dbReference type="EMBL" id="MLQR01000001">
    <property type="protein sequence ID" value="OIJ17227.1"/>
    <property type="molecule type" value="Genomic_DNA"/>
</dbReference>
<dbReference type="RefSeq" id="WP_071307953.1">
    <property type="nucleotide sequence ID" value="NZ_MLQR01000001.1"/>
</dbReference>
<dbReference type="Gene3D" id="3.40.50.1820">
    <property type="entry name" value="alpha/beta hydrolase"/>
    <property type="match status" value="1"/>
</dbReference>
<protein>
    <recommendedName>
        <fullName evidence="3">Alpha/beta hydrolase</fullName>
    </recommendedName>
</protein>
<dbReference type="OrthoDB" id="1679217at2"/>
<dbReference type="Proteomes" id="UP000179524">
    <property type="component" value="Unassembled WGS sequence"/>
</dbReference>
<reference evidence="1 2" key="1">
    <citation type="submission" date="2016-10" db="EMBL/GenBank/DDBJ databases">
        <title>Draft genome sequences of four alkaliphilic bacteria belonging to the Anaerobacillus genus.</title>
        <authorList>
            <person name="Bassil N.M."/>
            <person name="Lloyd J.R."/>
        </authorList>
    </citation>
    <scope>NUCLEOTIDE SEQUENCE [LARGE SCALE GENOMIC DNA]</scope>
    <source>
        <strain evidence="1 2">DSM 18345</strain>
    </source>
</reference>
<dbReference type="PANTHER" id="PTHR13617">
    <property type="entry name" value="PROTEIN ABHD18"/>
    <property type="match status" value="1"/>
</dbReference>
<dbReference type="SUPFAM" id="SSF53474">
    <property type="entry name" value="alpha/beta-Hydrolases"/>
    <property type="match status" value="1"/>
</dbReference>
<evidence type="ECO:0008006" key="3">
    <source>
        <dbReference type="Google" id="ProtNLM"/>
    </source>
</evidence>
<dbReference type="PANTHER" id="PTHR13617:SF14">
    <property type="entry name" value="PROTEIN ABHD18"/>
    <property type="match status" value="1"/>
</dbReference>
<gene>
    <name evidence="1" type="ORF">BKP37_01475</name>
</gene>
<name>A0A1S2LZT6_9BACI</name>
<sequence length="330" mass="38533">MNKWLSVLIDKIGLHFFHYNKSMHTQFRNDFDLRSFTSNQNRRSFYQLNKIPNISFELKDQKYDLSGSYNYNSPIYSGDTDNDMAKGICYLSQNGREPVHVIIVHGWRSDCLKKFKLIYLKEMQKKGYNVYFPNLPYHFDRATSSLYSGEYMISANICRTITAIRQAVVEIRALIQWLKQDKGGKVVLIGVSLGGYISNLISLYEKEIDVLVSVMYANNLSYEIWHTPIGKYIKQDLQKHNFTYHQLQRCWSILRADEAQPMIPKEKILLISGIYDQYVRKQDASNLWNGWGKPRRLLYACGHAGIIFNRKQIAKDTLEFIENCITNGSE</sequence>
<accession>A0A1S2LZT6</accession>
<organism evidence="1 2">
    <name type="scientific">Anaerobacillus alkalilacustris</name>
    <dbReference type="NCBI Taxonomy" id="393763"/>
    <lineage>
        <taxon>Bacteria</taxon>
        <taxon>Bacillati</taxon>
        <taxon>Bacillota</taxon>
        <taxon>Bacilli</taxon>
        <taxon>Bacillales</taxon>
        <taxon>Bacillaceae</taxon>
        <taxon>Anaerobacillus</taxon>
    </lineage>
</organism>
<dbReference type="AlphaFoldDB" id="A0A1S2LZT6"/>
<evidence type="ECO:0000313" key="2">
    <source>
        <dbReference type="Proteomes" id="UP000179524"/>
    </source>
</evidence>
<comment type="caution">
    <text evidence="1">The sequence shown here is derived from an EMBL/GenBank/DDBJ whole genome shotgun (WGS) entry which is preliminary data.</text>
</comment>
<proteinExistence type="predicted"/>
<evidence type="ECO:0000313" key="1">
    <source>
        <dbReference type="EMBL" id="OIJ17227.1"/>
    </source>
</evidence>
<keyword evidence="2" id="KW-1185">Reference proteome</keyword>